<evidence type="ECO:0000313" key="3">
    <source>
        <dbReference type="Proteomes" id="UP000195012"/>
    </source>
</evidence>
<name>A0A1Y3DTG3_PLAKN</name>
<evidence type="ECO:0000256" key="1">
    <source>
        <dbReference type="SAM" id="Phobius"/>
    </source>
</evidence>
<dbReference type="VEuPathDB" id="PlasmoDB:PKA1H_020021800"/>
<feature type="transmembrane region" description="Helical" evidence="1">
    <location>
        <begin position="301"/>
        <end position="319"/>
    </location>
</feature>
<evidence type="ECO:0008006" key="4">
    <source>
        <dbReference type="Google" id="ProtNLM"/>
    </source>
</evidence>
<sequence>MREKNRIVKLLLNFIVLTLLIFTWNYSNEDISLGKPHGLVNQLSKSLHVRTSRLLRVNTEEELSPKYAFLRENIKQLLNEDGANFERKLITLLRYHNGNNNFSTLMKKDDAIRYTDSVQRRKACKKVPDSLKYHNNCNRTAEGYDLYDFYDDDNDNDYRNSEETFYDKGTSRGIHSFDDSKYHYARDRVYGARKNCESYRKRRHPSKYKNTHDKELYKSRNPYRGFECKNSRNRFFPSLFKFFKSIDTFYEKELMKMMTYSRTRTHAKNRSRKQKIYFNVLSPFLISSLLLIGSILLHYPVGIVSAFVIYFITVLYVLYKTVKVAKKCSSLDWIKDKRRCELIATRGKNYFYYIH</sequence>
<reference evidence="2 3" key="1">
    <citation type="submission" date="2017-05" db="EMBL/GenBank/DDBJ databases">
        <title>PacBio assembly of a Plasmodium knowlesi genome sequence with Hi-C correction and manual annotation of the SICAvar gene family.</title>
        <authorList>
            <person name="Lapp S.A."/>
            <person name="Geraldo J.A."/>
            <person name="Chien J.-T."/>
            <person name="Ay F."/>
            <person name="Pakala S.B."/>
            <person name="Batugedara G."/>
            <person name="Humphrey J.C."/>
            <person name="Debarry J.D."/>
            <person name="Le Roch K.G."/>
            <person name="Galinski M.R."/>
            <person name="Kissinger J.C."/>
        </authorList>
    </citation>
    <scope>NUCLEOTIDE SEQUENCE [LARGE SCALE GENOMIC DNA]</scope>
    <source>
        <strain evidence="3">Malayan Strain Pk1 (A+)</strain>
    </source>
</reference>
<evidence type="ECO:0000313" key="2">
    <source>
        <dbReference type="EMBL" id="OTN66458.1"/>
    </source>
</evidence>
<dbReference type="OrthoDB" id="386496at2759"/>
<comment type="caution">
    <text evidence="2">The sequence shown here is derived from an EMBL/GenBank/DDBJ whole genome shotgun (WGS) entry which is preliminary data.</text>
</comment>
<accession>A0A1Y3DTG3</accession>
<dbReference type="VEuPathDB" id="PlasmoDB:PKNOH_S09526300"/>
<dbReference type="EMBL" id="NETL01000023">
    <property type="protein sequence ID" value="OTN66458.1"/>
    <property type="molecule type" value="Genomic_DNA"/>
</dbReference>
<dbReference type="AlphaFoldDB" id="A0A1Y3DTG3"/>
<proteinExistence type="predicted"/>
<gene>
    <name evidence="2" type="ORF">PKNOH_S09526300</name>
</gene>
<keyword evidence="1" id="KW-0812">Transmembrane</keyword>
<protein>
    <recommendedName>
        <fullName evidence="4">Pv-fam-d protein</fullName>
    </recommendedName>
</protein>
<organism evidence="2 3">
    <name type="scientific">Plasmodium knowlesi</name>
    <dbReference type="NCBI Taxonomy" id="5850"/>
    <lineage>
        <taxon>Eukaryota</taxon>
        <taxon>Sar</taxon>
        <taxon>Alveolata</taxon>
        <taxon>Apicomplexa</taxon>
        <taxon>Aconoidasida</taxon>
        <taxon>Haemosporida</taxon>
        <taxon>Plasmodiidae</taxon>
        <taxon>Plasmodium</taxon>
        <taxon>Plasmodium (Plasmodium)</taxon>
    </lineage>
</organism>
<dbReference type="VEuPathDB" id="PlasmoDB:PKNH_0216200"/>
<feature type="transmembrane region" description="Helical" evidence="1">
    <location>
        <begin position="276"/>
        <end position="295"/>
    </location>
</feature>
<keyword evidence="1" id="KW-1133">Transmembrane helix</keyword>
<keyword evidence="1" id="KW-0472">Membrane</keyword>
<dbReference type="Proteomes" id="UP000195012">
    <property type="component" value="Unassembled WGS sequence"/>
</dbReference>